<feature type="domain" description="Cobalamin adenosyltransferase-like" evidence="11">
    <location>
        <begin position="2"/>
        <end position="117"/>
    </location>
</feature>
<reference evidence="12" key="1">
    <citation type="submission" date="2021-01" db="EMBL/GenBank/DDBJ databases">
        <authorList>
            <person name="Corre E."/>
            <person name="Pelletier E."/>
            <person name="Niang G."/>
            <person name="Scheremetjew M."/>
            <person name="Finn R."/>
            <person name="Kale V."/>
            <person name="Holt S."/>
            <person name="Cochrane G."/>
            <person name="Meng A."/>
            <person name="Brown T."/>
            <person name="Cohen L."/>
        </authorList>
    </citation>
    <scope>NUCLEOTIDE SEQUENCE</scope>
    <source>
        <strain evidence="12">CCMP622</strain>
    </source>
</reference>
<evidence type="ECO:0000256" key="4">
    <source>
        <dbReference type="ARBA" id="ARBA00022741"/>
    </source>
</evidence>
<proteinExistence type="inferred from homology"/>
<dbReference type="AlphaFoldDB" id="A0A7S2X672"/>
<dbReference type="PANTHER" id="PTHR12213:SF0">
    <property type="entry name" value="CORRINOID ADENOSYLTRANSFERASE MMAB"/>
    <property type="match status" value="1"/>
</dbReference>
<evidence type="ECO:0000313" key="12">
    <source>
        <dbReference type="EMBL" id="CAD9745819.1"/>
    </source>
</evidence>
<keyword evidence="5 10" id="KW-0067">ATP-binding</keyword>
<dbReference type="InterPro" id="IPR016030">
    <property type="entry name" value="CblAdoTrfase-like"/>
</dbReference>
<dbReference type="EMBL" id="HBHP01001517">
    <property type="protein sequence ID" value="CAD9745819.1"/>
    <property type="molecule type" value="Transcribed_RNA"/>
</dbReference>
<accession>A0A7S2X672</accession>
<dbReference type="PANTHER" id="PTHR12213">
    <property type="entry name" value="CORRINOID ADENOSYLTRANSFERASE"/>
    <property type="match status" value="1"/>
</dbReference>
<dbReference type="InterPro" id="IPR036451">
    <property type="entry name" value="CblAdoTrfase-like_sf"/>
</dbReference>
<evidence type="ECO:0000259" key="11">
    <source>
        <dbReference type="Pfam" id="PF01923"/>
    </source>
</evidence>
<dbReference type="GO" id="GO:0009235">
    <property type="term" value="P:cobalamin metabolic process"/>
    <property type="evidence" value="ECO:0007669"/>
    <property type="project" value="UniProtKB-ARBA"/>
</dbReference>
<evidence type="ECO:0000256" key="1">
    <source>
        <dbReference type="ARBA" id="ARBA00007487"/>
    </source>
</evidence>
<keyword evidence="4 10" id="KW-0547">Nucleotide-binding</keyword>
<evidence type="ECO:0000256" key="6">
    <source>
        <dbReference type="ARBA" id="ARBA00051988"/>
    </source>
</evidence>
<keyword evidence="3 10" id="KW-0808">Transferase</keyword>
<dbReference type="Pfam" id="PF01923">
    <property type="entry name" value="Cob_adeno_trans"/>
    <property type="match status" value="1"/>
</dbReference>
<comment type="catalytic activity">
    <reaction evidence="6">
        <text>cob(I)alamin-[corrinoid adenosyltransferase] + ATP = apo-[corrinoid adenosyltransferase] + adenosylcob(III)alamin + triphosphate</text>
        <dbReference type="Rhea" id="RHEA:56796"/>
        <dbReference type="Rhea" id="RHEA-COMP:14743"/>
        <dbReference type="Rhea" id="RHEA-COMP:14744"/>
        <dbReference type="ChEBI" id="CHEBI:18036"/>
        <dbReference type="ChEBI" id="CHEBI:18408"/>
        <dbReference type="ChEBI" id="CHEBI:30616"/>
        <dbReference type="ChEBI" id="CHEBI:60488"/>
        <dbReference type="ChEBI" id="CHEBI:83228"/>
    </reaction>
    <physiologicalReaction direction="left-to-right" evidence="6">
        <dbReference type="Rhea" id="RHEA:56797"/>
    </physiologicalReaction>
</comment>
<dbReference type="InterPro" id="IPR029499">
    <property type="entry name" value="PduO-typ"/>
</dbReference>
<dbReference type="GO" id="GO:0005524">
    <property type="term" value="F:ATP binding"/>
    <property type="evidence" value="ECO:0007669"/>
    <property type="project" value="UniProtKB-UniRule"/>
</dbReference>
<name>A0A7S2X672_9EUKA</name>
<gene>
    <name evidence="12" type="ORF">LSP00402_LOCUS989</name>
</gene>
<evidence type="ECO:0000256" key="10">
    <source>
        <dbReference type="RuleBase" id="RU366026"/>
    </source>
</evidence>
<evidence type="ECO:0000256" key="5">
    <source>
        <dbReference type="ARBA" id="ARBA00022840"/>
    </source>
</evidence>
<comment type="similarity">
    <text evidence="1 10">Belongs to the Cob(I)alamin adenosyltransferase family.</text>
</comment>
<organism evidence="12">
    <name type="scientific">Lotharella oceanica</name>
    <dbReference type="NCBI Taxonomy" id="641309"/>
    <lineage>
        <taxon>Eukaryota</taxon>
        <taxon>Sar</taxon>
        <taxon>Rhizaria</taxon>
        <taxon>Cercozoa</taxon>
        <taxon>Chlorarachniophyceae</taxon>
        <taxon>Lotharella</taxon>
    </lineage>
</organism>
<dbReference type="Gene3D" id="1.20.1200.10">
    <property type="entry name" value="Cobalamin adenosyltransferase-like"/>
    <property type="match status" value="1"/>
</dbReference>
<dbReference type="GO" id="GO:0008817">
    <property type="term" value="F:corrinoid adenosyltransferase activity"/>
    <property type="evidence" value="ECO:0007669"/>
    <property type="project" value="TreeGrafter"/>
</dbReference>
<evidence type="ECO:0000256" key="7">
    <source>
        <dbReference type="ARBA" id="ARBA00056747"/>
    </source>
</evidence>
<comment type="function">
    <text evidence="7">Converts cob(I)alamin to adenosylcobalamin (adenosylcob(III)alamin), a coenzyme for methylmalonyl-CoA mutase, therefore participates in the final step of the vitamin B12 conversion. Generates adenosylcobalamin (AdoCbl) and directly delivers the cofactor to MUT in a transfer that is stimulated by ATP-binding to MMAB and gated by MMAA.</text>
</comment>
<evidence type="ECO:0000256" key="3">
    <source>
        <dbReference type="ARBA" id="ARBA00022679"/>
    </source>
</evidence>
<comment type="subunit">
    <text evidence="2">Homotrimer.</text>
</comment>
<sequence length="147" mass="16124">MAMLSVIQSRLLDAGSHIATPRLSSTPERLKLVEFSEAHVDQLEAWIDQMDEDLPELKNFILPGGGHAGSALHVARSVARRTERSIIHLVSQGEVDSAVLKYMNRLSDFFFVAARYASMRTGNEEVVYKKADADAVGRTAVPRSASA</sequence>
<dbReference type="FunFam" id="1.20.1200.10:FF:000001">
    <property type="entry name" value="Cob(I)yrinic acid a,c-diamide adenosyltransferase"/>
    <property type="match status" value="1"/>
</dbReference>
<protein>
    <recommendedName>
        <fullName evidence="8">Corrinoid adenosyltransferase MMAB</fullName>
    </recommendedName>
    <alternativeName>
        <fullName evidence="9">ATP:co(I)rrinoid adenosyltransferase MMAB</fullName>
    </alternativeName>
</protein>
<dbReference type="SUPFAM" id="SSF89028">
    <property type="entry name" value="Cobalamin adenosyltransferase-like"/>
    <property type="match status" value="1"/>
</dbReference>
<evidence type="ECO:0000256" key="8">
    <source>
        <dbReference type="ARBA" id="ARBA00071654"/>
    </source>
</evidence>
<evidence type="ECO:0000256" key="2">
    <source>
        <dbReference type="ARBA" id="ARBA00011233"/>
    </source>
</evidence>
<evidence type="ECO:0000256" key="9">
    <source>
        <dbReference type="ARBA" id="ARBA00075216"/>
    </source>
</evidence>
<dbReference type="NCBIfam" id="TIGR00636">
    <property type="entry name" value="PduO_Nterm"/>
    <property type="match status" value="1"/>
</dbReference>